<protein>
    <recommendedName>
        <fullName evidence="5">Peptidoglycan hydrolase FlgJ</fullName>
    </recommendedName>
    <alternativeName>
        <fullName evidence="11">Muramidase FlgJ</fullName>
    </alternativeName>
</protein>
<keyword evidence="7" id="KW-1005">Bacterial flagellum biogenesis</keyword>
<proteinExistence type="inferred from homology"/>
<dbReference type="GO" id="GO:0004040">
    <property type="term" value="F:amidase activity"/>
    <property type="evidence" value="ECO:0007669"/>
    <property type="project" value="InterPro"/>
</dbReference>
<dbReference type="EMBL" id="JANATA010000002">
    <property type="protein sequence ID" value="MCP3427807.1"/>
    <property type="molecule type" value="Genomic_DNA"/>
</dbReference>
<dbReference type="RefSeq" id="WP_254098518.1">
    <property type="nucleotide sequence ID" value="NZ_JANATA010000002.1"/>
</dbReference>
<dbReference type="AlphaFoldDB" id="A0AA42BLP7"/>
<keyword evidence="13" id="KW-0966">Cell projection</keyword>
<dbReference type="GO" id="GO:0071973">
    <property type="term" value="P:bacterial-type flagellum-dependent cell motility"/>
    <property type="evidence" value="ECO:0007669"/>
    <property type="project" value="TreeGrafter"/>
</dbReference>
<dbReference type="GO" id="GO:0016798">
    <property type="term" value="F:hydrolase activity, acting on glycosyl bonds"/>
    <property type="evidence" value="ECO:0007669"/>
    <property type="project" value="UniProtKB-KW"/>
</dbReference>
<evidence type="ECO:0000256" key="7">
    <source>
        <dbReference type="ARBA" id="ARBA00022795"/>
    </source>
</evidence>
<keyword evidence="14" id="KW-1185">Reference proteome</keyword>
<evidence type="ECO:0000256" key="9">
    <source>
        <dbReference type="ARBA" id="ARBA00023295"/>
    </source>
</evidence>
<dbReference type="InterPro" id="IPR051056">
    <property type="entry name" value="Glycosyl_Hydrolase_73"/>
</dbReference>
<dbReference type="Pfam" id="PF01832">
    <property type="entry name" value="Glucosaminidase"/>
    <property type="match status" value="1"/>
</dbReference>
<dbReference type="PANTHER" id="PTHR33308:SF9">
    <property type="entry name" value="PEPTIDOGLYCAN HYDROLASE FLGJ"/>
    <property type="match status" value="1"/>
</dbReference>
<evidence type="ECO:0000256" key="8">
    <source>
        <dbReference type="ARBA" id="ARBA00022801"/>
    </source>
</evidence>
<comment type="caution">
    <text evidence="13">The sequence shown here is derived from an EMBL/GenBank/DDBJ whole genome shotgun (WGS) entry which is preliminary data.</text>
</comment>
<keyword evidence="6" id="KW-0574">Periplasm</keyword>
<reference evidence="13" key="1">
    <citation type="submission" date="2022-07" db="EMBL/GenBank/DDBJ databases">
        <title>Characterization of the Novel Bacterium Alteromonas immobilis LMIT006 and Alteromonas gregis LMIT007.</title>
        <authorList>
            <person name="Lin X."/>
        </authorList>
    </citation>
    <scope>NUCLEOTIDE SEQUENCE</scope>
    <source>
        <strain evidence="13">LMIT007</strain>
    </source>
</reference>
<comment type="subcellular location">
    <subcellularLocation>
        <location evidence="2">Periplasm</location>
    </subcellularLocation>
</comment>
<sequence>MIKSDGFMPGQQLQDTLDMSRNVHDLGSLDKLRQAARTGDKAALMEASKQFEGIFINMMIKSMRKASDVLADEDSPMNSQQVSFYRDMHDKQMATSMATNSSMGLANVIYQQFGGDDSFTPSTVIRSDGNLSDLQRNPHLRVSTQAATHNGVSNISLDAVRDTRMNTENSIAPDVTVTKTAAFSRPEDFVTTLYPVLEKVADDIGLEPQALLAQAAVETGWGKYMFHTNNANAHNLFGIKAHNGWHGEKVQVPTLEYENGTAKKVHAEFRQYDSFADAADDYVQFLQDNPRYKTALANTASPKAYFTELQKAGYATDPDYARKVLHVLDSKTMQDALNNSDLAKMNASASVASSVLSNDGMQVDPAQQRKGD</sequence>
<dbReference type="GO" id="GO:0042597">
    <property type="term" value="C:periplasmic space"/>
    <property type="evidence" value="ECO:0007669"/>
    <property type="project" value="UniProtKB-SubCell"/>
</dbReference>
<keyword evidence="13" id="KW-0969">Cilium</keyword>
<evidence type="ECO:0000256" key="5">
    <source>
        <dbReference type="ARBA" id="ARBA00013433"/>
    </source>
</evidence>
<name>A0AA42BLP7_9ALTE</name>
<evidence type="ECO:0000256" key="1">
    <source>
        <dbReference type="ARBA" id="ARBA00002954"/>
    </source>
</evidence>
<keyword evidence="9" id="KW-0326">Glycosidase</keyword>
<dbReference type="SMART" id="SM00047">
    <property type="entry name" value="LYZ2"/>
    <property type="match status" value="1"/>
</dbReference>
<dbReference type="GO" id="GO:0071555">
    <property type="term" value="P:cell wall organization"/>
    <property type="evidence" value="ECO:0007669"/>
    <property type="project" value="UniProtKB-KW"/>
</dbReference>
<organism evidence="13 14">
    <name type="scientific">Opacimonas viscosa</name>
    <dbReference type="NCBI Taxonomy" id="2961944"/>
    <lineage>
        <taxon>Bacteria</taxon>
        <taxon>Pseudomonadati</taxon>
        <taxon>Pseudomonadota</taxon>
        <taxon>Gammaproteobacteria</taxon>
        <taxon>Alteromonadales</taxon>
        <taxon>Alteromonadaceae</taxon>
        <taxon>Opacimonas</taxon>
    </lineage>
</organism>
<dbReference type="InterPro" id="IPR002901">
    <property type="entry name" value="MGlyc_endo_b_GlcNAc-like_dom"/>
</dbReference>
<dbReference type="Gene3D" id="1.10.530.10">
    <property type="match status" value="1"/>
</dbReference>
<evidence type="ECO:0000313" key="13">
    <source>
        <dbReference type="EMBL" id="MCP3427807.1"/>
    </source>
</evidence>
<comment type="function">
    <text evidence="1">Flagellum-specific muramidase which hydrolyzes the peptidoglycan layer to assemble the rod structure in the periplasmic space.</text>
</comment>
<evidence type="ECO:0000256" key="3">
    <source>
        <dbReference type="ARBA" id="ARBA00006880"/>
    </source>
</evidence>
<keyword evidence="13" id="KW-0282">Flagellum</keyword>
<gene>
    <name evidence="13" type="primary">flgJ</name>
    <name evidence="13" type="ORF">NLF92_02485</name>
</gene>
<dbReference type="Gene3D" id="2.10.70.40">
    <property type="entry name" value="peptidoglycan hydrolase"/>
    <property type="match status" value="1"/>
</dbReference>
<evidence type="ECO:0000256" key="4">
    <source>
        <dbReference type="ARBA" id="ARBA00007974"/>
    </source>
</evidence>
<dbReference type="InterPro" id="IPR019301">
    <property type="entry name" value="Flagellar_prot_FlgJ_N"/>
</dbReference>
<feature type="domain" description="Mannosyl-glycoprotein endo-beta-N-acetylglucosamidase-like" evidence="12">
    <location>
        <begin position="174"/>
        <end position="341"/>
    </location>
</feature>
<dbReference type="Pfam" id="PF10135">
    <property type="entry name" value="Rod-binding"/>
    <property type="match status" value="1"/>
</dbReference>
<dbReference type="GO" id="GO:0044780">
    <property type="term" value="P:bacterial-type flagellum assembly"/>
    <property type="evidence" value="ECO:0007669"/>
    <property type="project" value="InterPro"/>
</dbReference>
<evidence type="ECO:0000256" key="6">
    <source>
        <dbReference type="ARBA" id="ARBA00022764"/>
    </source>
</evidence>
<accession>A0AA42BLP7</accession>
<evidence type="ECO:0000256" key="11">
    <source>
        <dbReference type="ARBA" id="ARBA00030835"/>
    </source>
</evidence>
<dbReference type="Proteomes" id="UP001165413">
    <property type="component" value="Unassembled WGS sequence"/>
</dbReference>
<dbReference type="PANTHER" id="PTHR33308">
    <property type="entry name" value="PEPTIDOGLYCAN HYDROLASE FLGJ"/>
    <property type="match status" value="1"/>
</dbReference>
<comment type="similarity">
    <text evidence="4">In the C-terminal section; belongs to the glycosyl hydrolase 73 family.</text>
</comment>
<keyword evidence="8 13" id="KW-0378">Hydrolase</keyword>
<dbReference type="NCBIfam" id="TIGR02541">
    <property type="entry name" value="flagell_FlgJ"/>
    <property type="match status" value="1"/>
</dbReference>
<evidence type="ECO:0000256" key="2">
    <source>
        <dbReference type="ARBA" id="ARBA00004418"/>
    </source>
</evidence>
<evidence type="ECO:0000259" key="12">
    <source>
        <dbReference type="SMART" id="SM00047"/>
    </source>
</evidence>
<evidence type="ECO:0000313" key="14">
    <source>
        <dbReference type="Proteomes" id="UP001165413"/>
    </source>
</evidence>
<dbReference type="InterPro" id="IPR013377">
    <property type="entry name" value="FlgJ"/>
</dbReference>
<evidence type="ECO:0000256" key="10">
    <source>
        <dbReference type="ARBA" id="ARBA00023316"/>
    </source>
</evidence>
<keyword evidence="10" id="KW-0961">Cell wall biogenesis/degradation</keyword>
<comment type="similarity">
    <text evidence="3">In the N-terminal section; belongs to the FlgJ family.</text>
</comment>